<dbReference type="AlphaFoldDB" id="A0A239CAQ4"/>
<feature type="chain" id="PRO_5011228181" evidence="1">
    <location>
        <begin position="23"/>
        <end position="220"/>
    </location>
</feature>
<evidence type="ECO:0000256" key="1">
    <source>
        <dbReference type="SAM" id="SignalP"/>
    </source>
</evidence>
<dbReference type="Proteomes" id="UP000242915">
    <property type="component" value="Unassembled WGS sequence"/>
</dbReference>
<sequence>MRLRRTLLFTLLPLFASCQVYTGKPVDEQAAMTRMQGQLNFNGEQLIFTPCGEKRQFVISNAGASTLLSDAKRLRADGASTLQVDMRGLLGSGDSNDGSFKLDTLYRLQSEGKLCDDLAYRLTKVRASGHEPDWNIGVSPEGMILERIGQKALVLPYLEEQLPEGRMSISSEANGDRVELWVTPQHCVDSMSGAVSHLSAELRVNGQVMRGCGYFGGAQQ</sequence>
<evidence type="ECO:0000313" key="3">
    <source>
        <dbReference type="Proteomes" id="UP000242915"/>
    </source>
</evidence>
<reference evidence="3" key="1">
    <citation type="submission" date="2017-06" db="EMBL/GenBank/DDBJ databases">
        <authorList>
            <person name="Varghese N."/>
            <person name="Submissions S."/>
        </authorList>
    </citation>
    <scope>NUCLEOTIDE SEQUENCE [LARGE SCALE GENOMIC DNA]</scope>
    <source>
        <strain evidence="3">CIP 108523</strain>
    </source>
</reference>
<gene>
    <name evidence="2" type="ORF">SAMN05216255_1605</name>
</gene>
<accession>A0A239CAQ4</accession>
<feature type="signal peptide" evidence="1">
    <location>
        <begin position="1"/>
        <end position="22"/>
    </location>
</feature>
<dbReference type="EMBL" id="FZOG01000002">
    <property type="protein sequence ID" value="SNS17316.1"/>
    <property type="molecule type" value="Genomic_DNA"/>
</dbReference>
<protein>
    <submittedName>
        <fullName evidence="2">Putative lipoprotein</fullName>
    </submittedName>
</protein>
<organism evidence="2 3">
    <name type="scientific">Pseudomonas segetis</name>
    <dbReference type="NCBI Taxonomy" id="298908"/>
    <lineage>
        <taxon>Bacteria</taxon>
        <taxon>Pseudomonadati</taxon>
        <taxon>Pseudomonadota</taxon>
        <taxon>Gammaproteobacteria</taxon>
        <taxon>Pseudomonadales</taxon>
        <taxon>Pseudomonadaceae</taxon>
        <taxon>Pseudomonas</taxon>
    </lineage>
</organism>
<name>A0A239CAQ4_9PSED</name>
<proteinExistence type="predicted"/>
<keyword evidence="2" id="KW-0449">Lipoprotein</keyword>
<keyword evidence="3" id="KW-1185">Reference proteome</keyword>
<dbReference type="RefSeq" id="WP_010486730.1">
    <property type="nucleotide sequence ID" value="NZ_FZOG01000002.1"/>
</dbReference>
<keyword evidence="1" id="KW-0732">Signal</keyword>
<evidence type="ECO:0000313" key="2">
    <source>
        <dbReference type="EMBL" id="SNS17316.1"/>
    </source>
</evidence>
<dbReference type="PROSITE" id="PS51257">
    <property type="entry name" value="PROKAR_LIPOPROTEIN"/>
    <property type="match status" value="1"/>
</dbReference>